<feature type="region of interest" description="Disordered" evidence="1">
    <location>
        <begin position="143"/>
        <end position="169"/>
    </location>
</feature>
<keyword evidence="2" id="KW-0472">Membrane</keyword>
<dbReference type="AlphaFoldDB" id="A0A4Q7E5E5"/>
<name>A0A4Q7E5E5_9CYAN</name>
<dbReference type="SUPFAM" id="SSF47090">
    <property type="entry name" value="PGBD-like"/>
    <property type="match status" value="2"/>
</dbReference>
<dbReference type="OrthoDB" id="529556at2"/>
<comment type="caution">
    <text evidence="4">The sequence shown here is derived from an EMBL/GenBank/DDBJ whole genome shotgun (WGS) entry which is preliminary data.</text>
</comment>
<dbReference type="Proteomes" id="UP000292459">
    <property type="component" value="Unassembled WGS sequence"/>
</dbReference>
<accession>A0A4Q7E5E5</accession>
<protein>
    <submittedName>
        <fullName evidence="4">Peptidoglycan-binding protein</fullName>
    </submittedName>
</protein>
<evidence type="ECO:0000256" key="1">
    <source>
        <dbReference type="SAM" id="MobiDB-lite"/>
    </source>
</evidence>
<feature type="transmembrane region" description="Helical" evidence="2">
    <location>
        <begin position="37"/>
        <end position="62"/>
    </location>
</feature>
<dbReference type="InterPro" id="IPR036365">
    <property type="entry name" value="PGBD-like_sf"/>
</dbReference>
<evidence type="ECO:0000313" key="4">
    <source>
        <dbReference type="EMBL" id="RZM77170.1"/>
    </source>
</evidence>
<feature type="domain" description="Peptidoglycan binding-like" evidence="3">
    <location>
        <begin position="183"/>
        <end position="238"/>
    </location>
</feature>
<sequence length="240" mass="25061">MPNWPIAAPTTASRTLLLTLFTPLVKSMNCARLRPRLVSSGLLLGLAATTVVMMPTATIAIAPATVELAQTSSSRPTLRLGSSGNTVTELQGMLTLLGYFEAPIDGRYELTTEAAVKAFQVDAGLTDDGIVGPATWAKLLPNPSTEFTPPAVPATPPAASDPPSETEDNAPVALPILREGMVGPAVARVQENLQMRGFYEGAIDGIFGPGTEAAVMNFQSSAQLAEDGIVGPATWQALFQ</sequence>
<organism evidence="4 5">
    <name type="scientific">Leptolyngbya iicbica LK</name>
    <dbReference type="NCBI Taxonomy" id="2294035"/>
    <lineage>
        <taxon>Bacteria</taxon>
        <taxon>Bacillati</taxon>
        <taxon>Cyanobacteriota</taxon>
        <taxon>Cyanophyceae</taxon>
        <taxon>Leptolyngbyales</taxon>
        <taxon>Leptolyngbyaceae</taxon>
        <taxon>Leptolyngbya group</taxon>
        <taxon>Leptolyngbya</taxon>
        <taxon>Leptolyngbya iicbica</taxon>
    </lineage>
</organism>
<dbReference type="InterPro" id="IPR036366">
    <property type="entry name" value="PGBDSf"/>
</dbReference>
<dbReference type="Pfam" id="PF01471">
    <property type="entry name" value="PG_binding_1"/>
    <property type="match status" value="2"/>
</dbReference>
<evidence type="ECO:0000313" key="5">
    <source>
        <dbReference type="Proteomes" id="UP000292459"/>
    </source>
</evidence>
<feature type="domain" description="Peptidoglycan binding-like" evidence="3">
    <location>
        <begin position="83"/>
        <end position="139"/>
    </location>
</feature>
<dbReference type="InterPro" id="IPR002477">
    <property type="entry name" value="Peptidoglycan-bd-like"/>
</dbReference>
<dbReference type="EMBL" id="QVFV01000004">
    <property type="protein sequence ID" value="RZM77170.1"/>
    <property type="molecule type" value="Genomic_DNA"/>
</dbReference>
<feature type="compositionally biased region" description="Pro residues" evidence="1">
    <location>
        <begin position="150"/>
        <end position="160"/>
    </location>
</feature>
<gene>
    <name evidence="4" type="ORF">DYY88_16095</name>
</gene>
<keyword evidence="2" id="KW-0812">Transmembrane</keyword>
<proteinExistence type="predicted"/>
<evidence type="ECO:0000259" key="3">
    <source>
        <dbReference type="Pfam" id="PF01471"/>
    </source>
</evidence>
<evidence type="ECO:0000256" key="2">
    <source>
        <dbReference type="SAM" id="Phobius"/>
    </source>
</evidence>
<keyword evidence="2" id="KW-1133">Transmembrane helix</keyword>
<keyword evidence="5" id="KW-1185">Reference proteome</keyword>
<reference evidence="4 5" key="1">
    <citation type="submission" date="2018-11" db="EMBL/GenBank/DDBJ databases">
        <title>Whole genome sequencing of an environmental sample.</title>
        <authorList>
            <person name="Sarangi A.N."/>
            <person name="Singh D."/>
            <person name="Tripathy S."/>
        </authorList>
    </citation>
    <scope>NUCLEOTIDE SEQUENCE [LARGE SCALE GENOMIC DNA]</scope>
    <source>
        <strain evidence="4 5">Lakshadweep</strain>
    </source>
</reference>
<dbReference type="Gene3D" id="1.10.101.10">
    <property type="entry name" value="PGBD-like superfamily/PGBD"/>
    <property type="match status" value="2"/>
</dbReference>